<keyword evidence="1 2" id="KW-0238">DNA-binding</keyword>
<feature type="DNA-binding region" description="OmpR/PhoB-type" evidence="2">
    <location>
        <begin position="1"/>
        <end position="98"/>
    </location>
</feature>
<dbReference type="Gene3D" id="1.10.10.10">
    <property type="entry name" value="Winged helix-like DNA-binding domain superfamily/Winged helix DNA-binding domain"/>
    <property type="match status" value="1"/>
</dbReference>
<protein>
    <submittedName>
        <fullName evidence="4">Putative ATPase/DNA-binding winged helix-turn-helix (WHTH) protein</fullName>
    </submittedName>
</protein>
<reference evidence="4 5" key="1">
    <citation type="submission" date="2020-08" db="EMBL/GenBank/DDBJ databases">
        <title>Genomic Encyclopedia of Type Strains, Phase IV (KMG-IV): sequencing the most valuable type-strain genomes for metagenomic binning, comparative biology and taxonomic classification.</title>
        <authorList>
            <person name="Goeker M."/>
        </authorList>
    </citation>
    <scope>NUCLEOTIDE SEQUENCE [LARGE SCALE GENOMIC DNA]</scope>
    <source>
        <strain evidence="4 5">DSM 100734</strain>
    </source>
</reference>
<dbReference type="PANTHER" id="PTHR47691:SF3">
    <property type="entry name" value="HTH-TYPE TRANSCRIPTIONAL REGULATOR RV0890C-RELATED"/>
    <property type="match status" value="1"/>
</dbReference>
<proteinExistence type="predicted"/>
<dbReference type="SUPFAM" id="SSF46894">
    <property type="entry name" value="C-terminal effector domain of the bipartite response regulators"/>
    <property type="match status" value="1"/>
</dbReference>
<dbReference type="Proteomes" id="UP000547879">
    <property type="component" value="Unassembled WGS sequence"/>
</dbReference>
<dbReference type="SMART" id="SM00862">
    <property type="entry name" value="Trans_reg_C"/>
    <property type="match status" value="1"/>
</dbReference>
<comment type="caution">
    <text evidence="4">The sequence shown here is derived from an EMBL/GenBank/DDBJ whole genome shotgun (WGS) entry which is preliminary data.</text>
</comment>
<evidence type="ECO:0000313" key="4">
    <source>
        <dbReference type="EMBL" id="MBB6163699.1"/>
    </source>
</evidence>
<evidence type="ECO:0000256" key="1">
    <source>
        <dbReference type="ARBA" id="ARBA00023125"/>
    </source>
</evidence>
<dbReference type="SUPFAM" id="SSF52540">
    <property type="entry name" value="P-loop containing nucleoside triphosphate hydrolases"/>
    <property type="match status" value="1"/>
</dbReference>
<dbReference type="RefSeq" id="WP_183993608.1">
    <property type="nucleotide sequence ID" value="NZ_BMHW01000008.1"/>
</dbReference>
<gene>
    <name evidence="4" type="ORF">HNQ72_003539</name>
</gene>
<name>A0A7W9Y814_9HYPH</name>
<dbReference type="CDD" id="cd00383">
    <property type="entry name" value="trans_reg_C"/>
    <property type="match status" value="1"/>
</dbReference>
<organism evidence="4 5">
    <name type="scientific">Rhizobium wenxiniae</name>
    <dbReference type="NCBI Taxonomy" id="1737357"/>
    <lineage>
        <taxon>Bacteria</taxon>
        <taxon>Pseudomonadati</taxon>
        <taxon>Pseudomonadota</taxon>
        <taxon>Alphaproteobacteria</taxon>
        <taxon>Hyphomicrobiales</taxon>
        <taxon>Rhizobiaceae</taxon>
        <taxon>Rhizobium/Agrobacterium group</taxon>
        <taxon>Rhizobium</taxon>
    </lineage>
</organism>
<dbReference type="Gene3D" id="3.40.50.300">
    <property type="entry name" value="P-loop containing nucleotide triphosphate hydrolases"/>
    <property type="match status" value="1"/>
</dbReference>
<dbReference type="PRINTS" id="PR00364">
    <property type="entry name" value="DISEASERSIST"/>
</dbReference>
<accession>A0A7W9Y814</accession>
<dbReference type="GO" id="GO:0006355">
    <property type="term" value="P:regulation of DNA-templated transcription"/>
    <property type="evidence" value="ECO:0007669"/>
    <property type="project" value="InterPro"/>
</dbReference>
<dbReference type="InterPro" id="IPR027417">
    <property type="entry name" value="P-loop_NTPase"/>
</dbReference>
<feature type="domain" description="OmpR/PhoB-type" evidence="3">
    <location>
        <begin position="1"/>
        <end position="98"/>
    </location>
</feature>
<dbReference type="PANTHER" id="PTHR47691">
    <property type="entry name" value="REGULATOR-RELATED"/>
    <property type="match status" value="1"/>
</dbReference>
<dbReference type="EMBL" id="JACHEG010000003">
    <property type="protein sequence ID" value="MBB6163699.1"/>
    <property type="molecule type" value="Genomic_DNA"/>
</dbReference>
<dbReference type="InterPro" id="IPR016032">
    <property type="entry name" value="Sig_transdc_resp-reg_C-effctor"/>
</dbReference>
<dbReference type="PROSITE" id="PS51755">
    <property type="entry name" value="OMPR_PHOB"/>
    <property type="match status" value="1"/>
</dbReference>
<evidence type="ECO:0000313" key="5">
    <source>
        <dbReference type="Proteomes" id="UP000547879"/>
    </source>
</evidence>
<dbReference type="InterPro" id="IPR001867">
    <property type="entry name" value="OmpR/PhoB-type_DNA-bd"/>
</dbReference>
<dbReference type="InterPro" id="IPR011990">
    <property type="entry name" value="TPR-like_helical_dom_sf"/>
</dbReference>
<sequence length="918" mass="100412">MAVLRFFEFELDESRRLLTRAGNPVKLGSKALDILVVLASKAGEVVTREELFDAVWSGSTSAENSLRVQIMALRKALATGETDDLVQSVAGRGYLLSASVQRQKPVEIPAPRILEVRGNLPGMHTSIIGRGDFIRRCLEARRTRVMSVVGPGGIGKTTVAIEFANTIREEYESAFFVDLAALKSGARIGPTLASLMGLSVYGSDPMPGIIAAIGHSKMIFVFDNCEHVIEQAAEVIERMSLACPNVFIVATSRETLGIPSEMVRRLGPLDIPAEGESPASPASYSAMAMFMDRVEHSLEIASLNQIDDLVRVAAIVRKLDGIPLAIEFAAARVIDLGLDQLLNSLNQPLTVLRRGRRTAPHRQQTLQATLDWSYGFLTENEKTVLQALSVFAQTFSRDGAALVCRPFLDNDDIEDAIWGLQSKSLLSRSETGTALRLLETTREYASIKLLSSMRETPVRDAHARFVLARLQDAELEWDRLATYQWLTSYGELINDLRLALAFCEAIGNTGLFLKLVACSGLLWTQLGLMNEQLLYIEKAIEVLDRTDARDPAIDTQLRSAYGAIAYNVHSVAGDAEAIRQFDLAASSARTLGDATKILRARSGVCAVLTTQGRYREAYGLALTLRDELGVAAESTVNRILAHNSHYLGSHADAFGMAEKALHANGVNVRGTLTSGANFGQKTLSLMIMAKTAYLRGEIATSLELLDELTADVMAVDHPISTCLAFSVGVCPVYFGLGMTEKGRYYLEVLRDTSTRNSLVRWQEWADGFDYALGTDIVAPSTALASLRLAGNGPRLENTITIGGERIGLDLLEMALSGEAGWCEPELLRLKGIKLLQRGSSEGRRWLTQGFELASRQSARTWQLRCANSLATFATAASFDEDRLRVDRLLGEFTEVPAIDLAISERILDGAPEMCELWR</sequence>
<keyword evidence="5" id="KW-1185">Reference proteome</keyword>
<dbReference type="Pfam" id="PF00486">
    <property type="entry name" value="Trans_reg_C"/>
    <property type="match status" value="1"/>
</dbReference>
<dbReference type="Gene3D" id="1.25.40.10">
    <property type="entry name" value="Tetratricopeptide repeat domain"/>
    <property type="match status" value="1"/>
</dbReference>
<dbReference type="InterPro" id="IPR036388">
    <property type="entry name" value="WH-like_DNA-bd_sf"/>
</dbReference>
<evidence type="ECO:0000259" key="3">
    <source>
        <dbReference type="PROSITE" id="PS51755"/>
    </source>
</evidence>
<evidence type="ECO:0000256" key="2">
    <source>
        <dbReference type="PROSITE-ProRule" id="PRU01091"/>
    </source>
</evidence>
<dbReference type="AlphaFoldDB" id="A0A7W9Y814"/>
<dbReference type="GO" id="GO:0000160">
    <property type="term" value="P:phosphorelay signal transduction system"/>
    <property type="evidence" value="ECO:0007669"/>
    <property type="project" value="InterPro"/>
</dbReference>
<dbReference type="GO" id="GO:0003677">
    <property type="term" value="F:DNA binding"/>
    <property type="evidence" value="ECO:0007669"/>
    <property type="project" value="UniProtKB-UniRule"/>
</dbReference>